<organism evidence="1 2">
    <name type="scientific">Bacillus cereus</name>
    <dbReference type="NCBI Taxonomy" id="1396"/>
    <lineage>
        <taxon>Bacteria</taxon>
        <taxon>Bacillati</taxon>
        <taxon>Bacillota</taxon>
        <taxon>Bacilli</taxon>
        <taxon>Bacillales</taxon>
        <taxon>Bacillaceae</taxon>
        <taxon>Bacillus</taxon>
        <taxon>Bacillus cereus group</taxon>
    </lineage>
</organism>
<accession>A0A2B0MUC1</accession>
<reference evidence="1 2" key="1">
    <citation type="submission" date="2017-09" db="EMBL/GenBank/DDBJ databases">
        <title>Large-scale bioinformatics analysis of Bacillus genomes uncovers conserved roles of natural products in bacterial physiology.</title>
        <authorList>
            <consortium name="Agbiome Team Llc"/>
            <person name="Bleich R.M."/>
            <person name="Grubbs K.J."/>
            <person name="Santa Maria K.C."/>
            <person name="Allen S.E."/>
            <person name="Farag S."/>
            <person name="Shank E.A."/>
            <person name="Bowers A."/>
        </authorList>
    </citation>
    <scope>NUCLEOTIDE SEQUENCE [LARGE SCALE GENOMIC DNA]</scope>
    <source>
        <strain evidence="1 2">AFS083043</strain>
    </source>
</reference>
<evidence type="ECO:0000313" key="1">
    <source>
        <dbReference type="EMBL" id="PFK47752.1"/>
    </source>
</evidence>
<dbReference type="AlphaFoldDB" id="A0A2B0MUC1"/>
<protein>
    <submittedName>
        <fullName evidence="1">HesB</fullName>
    </submittedName>
</protein>
<name>A0A2B0MUC1_BACCE</name>
<dbReference type="Proteomes" id="UP000242656">
    <property type="component" value="Unassembled WGS sequence"/>
</dbReference>
<sequence length="136" mass="15776">MVSREHLEVLKNYPPLLPYFSCFCNNRTRNINKGWDSMNIRVTDEAKAILHKSNDKNIIRIRGTMTNSCSIFVDVDLIFDEYNSNEVVYEDEQLIIQMDDFTKDYVGDTLKLDYKTTGFSITTPSETLVYGLSIKK</sequence>
<gene>
    <name evidence="1" type="ORF">COI93_00720</name>
</gene>
<evidence type="ECO:0000313" key="2">
    <source>
        <dbReference type="Proteomes" id="UP000242656"/>
    </source>
</evidence>
<dbReference type="EMBL" id="NUWN01000004">
    <property type="protein sequence ID" value="PFK47752.1"/>
    <property type="molecule type" value="Genomic_DNA"/>
</dbReference>
<proteinExistence type="predicted"/>
<comment type="caution">
    <text evidence="1">The sequence shown here is derived from an EMBL/GenBank/DDBJ whole genome shotgun (WGS) entry which is preliminary data.</text>
</comment>